<dbReference type="GO" id="GO:0006508">
    <property type="term" value="P:proteolysis"/>
    <property type="evidence" value="ECO:0007669"/>
    <property type="project" value="UniProtKB-KW"/>
</dbReference>
<dbReference type="InParanoid" id="E4X9Y2"/>
<evidence type="ECO:0000256" key="3">
    <source>
        <dbReference type="ARBA" id="ARBA00023157"/>
    </source>
</evidence>
<organism evidence="5">
    <name type="scientific">Oikopleura dioica</name>
    <name type="common">Tunicate</name>
    <dbReference type="NCBI Taxonomy" id="34765"/>
    <lineage>
        <taxon>Eukaryota</taxon>
        <taxon>Metazoa</taxon>
        <taxon>Chordata</taxon>
        <taxon>Tunicata</taxon>
        <taxon>Appendicularia</taxon>
        <taxon>Copelata</taxon>
        <taxon>Oikopleuridae</taxon>
        <taxon>Oikopleura</taxon>
    </lineage>
</organism>
<feature type="domain" description="Peptidase S1" evidence="4">
    <location>
        <begin position="47"/>
        <end position="265"/>
    </location>
</feature>
<dbReference type="InterPro" id="IPR009003">
    <property type="entry name" value="Peptidase_S1_PA"/>
</dbReference>
<dbReference type="Gene3D" id="2.40.10.10">
    <property type="entry name" value="Trypsin-like serine proteases"/>
    <property type="match status" value="1"/>
</dbReference>
<dbReference type="InterPro" id="IPR001314">
    <property type="entry name" value="Peptidase_S1A"/>
</dbReference>
<protein>
    <recommendedName>
        <fullName evidence="4">Peptidase S1 domain-containing protein</fullName>
    </recommendedName>
</protein>
<dbReference type="CDD" id="cd00190">
    <property type="entry name" value="Tryp_SPc"/>
    <property type="match status" value="1"/>
</dbReference>
<dbReference type="OrthoDB" id="5597713at2759"/>
<dbReference type="AlphaFoldDB" id="E4X9Y2"/>
<evidence type="ECO:0000256" key="2">
    <source>
        <dbReference type="ARBA" id="ARBA00022825"/>
    </source>
</evidence>
<keyword evidence="2" id="KW-0720">Serine protease</keyword>
<accession>E4X9Y2</accession>
<dbReference type="Proteomes" id="UP000001307">
    <property type="component" value="Unassembled WGS sequence"/>
</dbReference>
<keyword evidence="3" id="KW-1015">Disulfide bond</keyword>
<evidence type="ECO:0000259" key="4">
    <source>
        <dbReference type="PROSITE" id="PS50240"/>
    </source>
</evidence>
<dbReference type="InterPro" id="IPR001254">
    <property type="entry name" value="Trypsin_dom"/>
</dbReference>
<gene>
    <name evidence="5" type="ORF">GSOID_T00004907001</name>
</gene>
<dbReference type="EMBL" id="FN653031">
    <property type="protein sequence ID" value="CBY08342.1"/>
    <property type="molecule type" value="Genomic_DNA"/>
</dbReference>
<dbReference type="InterPro" id="IPR018114">
    <property type="entry name" value="TRYPSIN_HIS"/>
</dbReference>
<dbReference type="PROSITE" id="PS00134">
    <property type="entry name" value="TRYPSIN_HIS"/>
    <property type="match status" value="1"/>
</dbReference>
<keyword evidence="6" id="KW-1185">Reference proteome</keyword>
<dbReference type="SUPFAM" id="SSF50494">
    <property type="entry name" value="Trypsin-like serine proteases"/>
    <property type="match status" value="1"/>
</dbReference>
<reference evidence="5" key="1">
    <citation type="journal article" date="2010" name="Science">
        <title>Plasticity of animal genome architecture unmasked by rapid evolution of a pelagic tunicate.</title>
        <authorList>
            <person name="Denoeud F."/>
            <person name="Henriet S."/>
            <person name="Mungpakdee S."/>
            <person name="Aury J.M."/>
            <person name="Da Silva C."/>
            <person name="Brinkmann H."/>
            <person name="Mikhaleva J."/>
            <person name="Olsen L.C."/>
            <person name="Jubin C."/>
            <person name="Canestro C."/>
            <person name="Bouquet J.M."/>
            <person name="Danks G."/>
            <person name="Poulain J."/>
            <person name="Campsteijn C."/>
            <person name="Adamski M."/>
            <person name="Cross I."/>
            <person name="Yadetie F."/>
            <person name="Muffato M."/>
            <person name="Louis A."/>
            <person name="Butcher S."/>
            <person name="Tsagkogeorga G."/>
            <person name="Konrad A."/>
            <person name="Singh S."/>
            <person name="Jensen M.F."/>
            <person name="Cong E.H."/>
            <person name="Eikeseth-Otteraa H."/>
            <person name="Noel B."/>
            <person name="Anthouard V."/>
            <person name="Porcel B.M."/>
            <person name="Kachouri-Lafond R."/>
            <person name="Nishino A."/>
            <person name="Ugolini M."/>
            <person name="Chourrout P."/>
            <person name="Nishida H."/>
            <person name="Aasland R."/>
            <person name="Huzurbazar S."/>
            <person name="Westhof E."/>
            <person name="Delsuc F."/>
            <person name="Lehrach H."/>
            <person name="Reinhardt R."/>
            <person name="Weissenbach J."/>
            <person name="Roy S.W."/>
            <person name="Artiguenave F."/>
            <person name="Postlethwait J.H."/>
            <person name="Manak J.R."/>
            <person name="Thompson E.M."/>
            <person name="Jaillon O."/>
            <person name="Du Pasquier L."/>
            <person name="Boudinot P."/>
            <person name="Liberles D.A."/>
            <person name="Volff J.N."/>
            <person name="Philippe H."/>
            <person name="Lenhard B."/>
            <person name="Roest Crollius H."/>
            <person name="Wincker P."/>
            <person name="Chourrout D."/>
        </authorList>
    </citation>
    <scope>NUCLEOTIDE SEQUENCE [LARGE SCALE GENOMIC DNA]</scope>
</reference>
<proteinExistence type="predicted"/>
<evidence type="ECO:0000313" key="6">
    <source>
        <dbReference type="Proteomes" id="UP000001307"/>
    </source>
</evidence>
<evidence type="ECO:0000313" key="5">
    <source>
        <dbReference type="EMBL" id="CBY08342.1"/>
    </source>
</evidence>
<dbReference type="SMART" id="SM00020">
    <property type="entry name" value="Tryp_SPc"/>
    <property type="match status" value="1"/>
</dbReference>
<dbReference type="PANTHER" id="PTHR24252">
    <property type="entry name" value="ACROSIN-RELATED"/>
    <property type="match status" value="1"/>
</dbReference>
<dbReference type="PROSITE" id="PS50240">
    <property type="entry name" value="TRYPSIN_DOM"/>
    <property type="match status" value="1"/>
</dbReference>
<sequence length="265" mass="29407">MKPTSTTLGNFQPLVDNILTGLKTCANKSNFPRESGSRKQKKKDLKIIGGVTTSEHDWPWLVYLEMGCGGTIIHEEWVLTAAHCCEGEQTIEARFGLHNTNDGAVSLKTSKIHIHPEYGQKSDGDPENSDWCLLKFDQSIIKATDNEFATQIACLPTGPLEHGKACWIAGWGDTEYASGQYSEEILSAGVNILGTDYCQKYSNVGKLNLDDICAGLPDFDGDGSGFSRSKHIFLSEVCVKRTKLICFYREKPNKINRCRQRRLPG</sequence>
<dbReference type="PRINTS" id="PR00722">
    <property type="entry name" value="CHYMOTRYPSIN"/>
</dbReference>
<dbReference type="GO" id="GO:0004252">
    <property type="term" value="F:serine-type endopeptidase activity"/>
    <property type="evidence" value="ECO:0007669"/>
    <property type="project" value="InterPro"/>
</dbReference>
<dbReference type="PANTHER" id="PTHR24252:SF7">
    <property type="entry name" value="HYALIN"/>
    <property type="match status" value="1"/>
</dbReference>
<evidence type="ECO:0000256" key="1">
    <source>
        <dbReference type="ARBA" id="ARBA00022670"/>
    </source>
</evidence>
<keyword evidence="1" id="KW-0645">Protease</keyword>
<dbReference type="Pfam" id="PF00089">
    <property type="entry name" value="Trypsin"/>
    <property type="match status" value="1"/>
</dbReference>
<dbReference type="InterPro" id="IPR043504">
    <property type="entry name" value="Peptidase_S1_PA_chymotrypsin"/>
</dbReference>
<keyword evidence="2" id="KW-0378">Hydrolase</keyword>
<name>E4X9Y2_OIKDI</name>